<dbReference type="Proteomes" id="UP000292447">
    <property type="component" value="Chromosome I"/>
</dbReference>
<proteinExistence type="predicted"/>
<dbReference type="AlphaFoldDB" id="A0A4P6XIP1"/>
<sequence>MLEVSLKLWVSVLLNLILAAVTFYHSNQRADIQNYVFGVHSPDQSLEIQYENATENYLQFPIDLANATAVFNSVYGAGREKDSNLNPVGVNFFPAYIPPNTLMYHSREEPNIPELFEWLAMDYEFSYSFARFTRGKSRGGPHKPPKDPGDPGQPGIPGGRSLRKDPPEKNKGLSLDEKTQKRDHLGAGPSYLFTFRNKTPLNRLILLDGASAAKSSTGEMDQQMILSQQKDVEGYVDEEIAANNICNWGKLFGLQGVIRLEVGFEIILCDFHKDIELVSNVTLSNVTKMVGFPYEPSEPTTDLEKSRTKLIDRWQAMSEFEWMQAGGRVNNGDGRILIDYANMVTPLNKTWVNSDPYQRRINKLSEPLKSQIITQLENTILKGVDPFYKTDWPLVIGAIVEKFSPMLVGVNATFTVFEHEANINLSSALKNLSDNLSSSTFNFVRRYTDGNAHEAIQGTCARRDAVEDYVHNTFAISTTLERLIYSSIYRVTSEIVSMIFDLFDLCEKIFADRYVTPSDAHDIKLREIVLAKSADIKALIDTLKWSSFIRCTQVCDWNEVCAVPGWGPGPMGWSFGGRKSLHFENGSYRINNELECINVDQLRLR</sequence>
<organism evidence="3 4">
    <name type="scientific">Metschnikowia aff. pulcherrima</name>
    <dbReference type="NCBI Taxonomy" id="2163413"/>
    <lineage>
        <taxon>Eukaryota</taxon>
        <taxon>Fungi</taxon>
        <taxon>Dikarya</taxon>
        <taxon>Ascomycota</taxon>
        <taxon>Saccharomycotina</taxon>
        <taxon>Pichiomycetes</taxon>
        <taxon>Metschnikowiaceae</taxon>
        <taxon>Metschnikowia</taxon>
    </lineage>
</organism>
<accession>A0A4P6XIP1</accession>
<dbReference type="PANTHER" id="PTHR35204:SF1">
    <property type="entry name" value="ENTEROTOXIN"/>
    <property type="match status" value="1"/>
</dbReference>
<evidence type="ECO:0000313" key="3">
    <source>
        <dbReference type="EMBL" id="QBM85394.1"/>
    </source>
</evidence>
<feature type="region of interest" description="Disordered" evidence="1">
    <location>
        <begin position="135"/>
        <end position="183"/>
    </location>
</feature>
<dbReference type="EMBL" id="CP034456">
    <property type="protein sequence ID" value="QBM85394.1"/>
    <property type="molecule type" value="Genomic_DNA"/>
</dbReference>
<dbReference type="InterPro" id="IPR038921">
    <property type="entry name" value="YOR389W-like"/>
</dbReference>
<evidence type="ECO:0000256" key="2">
    <source>
        <dbReference type="SAM" id="SignalP"/>
    </source>
</evidence>
<gene>
    <name evidence="3" type="ORF">METSCH_A00110</name>
</gene>
<evidence type="ECO:0000313" key="4">
    <source>
        <dbReference type="Proteomes" id="UP000292447"/>
    </source>
</evidence>
<dbReference type="STRING" id="2163413.A0A4P6XIP1"/>
<name>A0A4P6XIP1_9ASCO</name>
<feature type="compositionally biased region" description="Basic and acidic residues" evidence="1">
    <location>
        <begin position="162"/>
        <end position="183"/>
    </location>
</feature>
<keyword evidence="2" id="KW-0732">Signal</keyword>
<keyword evidence="4" id="KW-1185">Reference proteome</keyword>
<reference evidence="4" key="1">
    <citation type="submission" date="2019-03" db="EMBL/GenBank/DDBJ databases">
        <title>Snf2 controls pulcherriminic acid biosynthesis and connects pigmentation and antifungal activity of the yeast Metschnikowia pulcherrima.</title>
        <authorList>
            <person name="Gore-Lloyd D."/>
            <person name="Sumann I."/>
            <person name="Brachmann A.O."/>
            <person name="Schneeberger K."/>
            <person name="Ortiz-Merino R.A."/>
            <person name="Moreno-Beltran M."/>
            <person name="Schlaefli M."/>
            <person name="Kirner P."/>
            <person name="Santos Kron A."/>
            <person name="Wolfe K.H."/>
            <person name="Piel J."/>
            <person name="Ahrens C.H."/>
            <person name="Henk D."/>
            <person name="Freimoser F.M."/>
        </authorList>
    </citation>
    <scope>NUCLEOTIDE SEQUENCE [LARGE SCALE GENOMIC DNA]</scope>
    <source>
        <strain evidence="4">APC 1.2</strain>
    </source>
</reference>
<protein>
    <submittedName>
        <fullName evidence="3">Uncharacterized protein</fullName>
    </submittedName>
</protein>
<evidence type="ECO:0000256" key="1">
    <source>
        <dbReference type="SAM" id="MobiDB-lite"/>
    </source>
</evidence>
<feature type="signal peptide" evidence="2">
    <location>
        <begin position="1"/>
        <end position="19"/>
    </location>
</feature>
<dbReference type="PANTHER" id="PTHR35204">
    <property type="entry name" value="YALI0A21131P"/>
    <property type="match status" value="1"/>
</dbReference>
<feature type="chain" id="PRO_5020762335" evidence="2">
    <location>
        <begin position="20"/>
        <end position="605"/>
    </location>
</feature>